<sequence>QEKAFVDPANSECPCTPFNIWLDVFFLLDSSSAMTPSGFQYITAYVESALYRMSVGQSDGQQTRAGFITYGKDAHLHYNLSYWESSNELLNFMNLSLESSVGTNIEA</sequence>
<evidence type="ECO:0000313" key="2">
    <source>
        <dbReference type="EMBL" id="KHJ85263.1"/>
    </source>
</evidence>
<name>A0A0B1SIV7_OESDE</name>
<dbReference type="InterPro" id="IPR002035">
    <property type="entry name" value="VWF_A"/>
</dbReference>
<keyword evidence="3" id="KW-1185">Reference proteome</keyword>
<dbReference type="OrthoDB" id="5854917at2759"/>
<accession>A0A0B1SIV7</accession>
<dbReference type="InterPro" id="IPR036465">
    <property type="entry name" value="vWFA_dom_sf"/>
</dbReference>
<feature type="non-terminal residue" evidence="2">
    <location>
        <position position="1"/>
    </location>
</feature>
<dbReference type="PROSITE" id="PS50234">
    <property type="entry name" value="VWFA"/>
    <property type="match status" value="1"/>
</dbReference>
<proteinExistence type="predicted"/>
<gene>
    <name evidence="2" type="ORF">OESDEN_15014</name>
</gene>
<dbReference type="SUPFAM" id="SSF53300">
    <property type="entry name" value="vWA-like"/>
    <property type="match status" value="1"/>
</dbReference>
<dbReference type="Proteomes" id="UP000053660">
    <property type="component" value="Unassembled WGS sequence"/>
</dbReference>
<organism evidence="2 3">
    <name type="scientific">Oesophagostomum dentatum</name>
    <name type="common">Nodular worm</name>
    <dbReference type="NCBI Taxonomy" id="61180"/>
    <lineage>
        <taxon>Eukaryota</taxon>
        <taxon>Metazoa</taxon>
        <taxon>Ecdysozoa</taxon>
        <taxon>Nematoda</taxon>
        <taxon>Chromadorea</taxon>
        <taxon>Rhabditida</taxon>
        <taxon>Rhabditina</taxon>
        <taxon>Rhabditomorpha</taxon>
        <taxon>Strongyloidea</taxon>
        <taxon>Strongylidae</taxon>
        <taxon>Oesophagostomum</taxon>
    </lineage>
</organism>
<dbReference type="Pfam" id="PF00092">
    <property type="entry name" value="VWA"/>
    <property type="match status" value="1"/>
</dbReference>
<evidence type="ECO:0000259" key="1">
    <source>
        <dbReference type="PROSITE" id="PS50234"/>
    </source>
</evidence>
<protein>
    <recommendedName>
        <fullName evidence="1">VWFA domain-containing protein</fullName>
    </recommendedName>
</protein>
<dbReference type="PANTHER" id="PTHR31024">
    <property type="entry name" value="C-TYPE LECTIN"/>
    <property type="match status" value="1"/>
</dbReference>
<dbReference type="PANTHER" id="PTHR31024:SF3">
    <property type="entry name" value="C-TYPE LECTIN-RELATED"/>
    <property type="match status" value="1"/>
</dbReference>
<dbReference type="Gene3D" id="3.40.50.410">
    <property type="entry name" value="von Willebrand factor, type A domain"/>
    <property type="match status" value="1"/>
</dbReference>
<evidence type="ECO:0000313" key="3">
    <source>
        <dbReference type="Proteomes" id="UP000053660"/>
    </source>
</evidence>
<dbReference type="AlphaFoldDB" id="A0A0B1SIV7"/>
<feature type="domain" description="VWFA" evidence="1">
    <location>
        <begin position="23"/>
        <end position="94"/>
    </location>
</feature>
<reference evidence="2 3" key="1">
    <citation type="submission" date="2014-03" db="EMBL/GenBank/DDBJ databases">
        <title>Draft genome of the hookworm Oesophagostomum dentatum.</title>
        <authorList>
            <person name="Mitreva M."/>
        </authorList>
    </citation>
    <scope>NUCLEOTIDE SEQUENCE [LARGE SCALE GENOMIC DNA]</scope>
    <source>
        <strain evidence="2 3">OD-Hann</strain>
    </source>
</reference>
<dbReference type="EMBL" id="KN564617">
    <property type="protein sequence ID" value="KHJ85263.1"/>
    <property type="molecule type" value="Genomic_DNA"/>
</dbReference>